<proteinExistence type="predicted"/>
<organism evidence="2 3">
    <name type="scientific">Saguinus oedipus</name>
    <name type="common">Cotton-top tamarin</name>
    <name type="synonym">Oedipomidas oedipus</name>
    <dbReference type="NCBI Taxonomy" id="9490"/>
    <lineage>
        <taxon>Eukaryota</taxon>
        <taxon>Metazoa</taxon>
        <taxon>Chordata</taxon>
        <taxon>Craniata</taxon>
        <taxon>Vertebrata</taxon>
        <taxon>Euteleostomi</taxon>
        <taxon>Mammalia</taxon>
        <taxon>Eutheria</taxon>
        <taxon>Euarchontoglires</taxon>
        <taxon>Primates</taxon>
        <taxon>Haplorrhini</taxon>
        <taxon>Platyrrhini</taxon>
        <taxon>Cebidae</taxon>
        <taxon>Callitrichinae</taxon>
        <taxon>Saguinus</taxon>
    </lineage>
</organism>
<dbReference type="Gene3D" id="2.10.220.10">
    <property type="entry name" value="Hormone Receptor, Insulin-like Growth Factor Receptor 1, Chain A, domain 2"/>
    <property type="match status" value="1"/>
</dbReference>
<comment type="caution">
    <text evidence="2">The sequence shown here is derived from an EMBL/GenBank/DDBJ whole genome shotgun (WGS) entry which is preliminary data.</text>
</comment>
<sequence>MTGQRWERGFRRVLAVAVNDPEGCWSGPEKAGAAPARSHLHLPSVSTVCPSACGKRACTDNNECCHPECLGSCSAPDNDTACVACLHYYHAGICVPTCPPNTYRFEGWRCVDRQFCASIVSSENSENNKFVIHDGECMQDCPSGFIRDTTH</sequence>
<protein>
    <submittedName>
        <fullName evidence="2">Insulin-like growth factor 1 receptor</fullName>
    </submittedName>
</protein>
<dbReference type="SUPFAM" id="SSF57184">
    <property type="entry name" value="Growth factor receptor domain"/>
    <property type="match status" value="1"/>
</dbReference>
<dbReference type="InterPro" id="IPR006211">
    <property type="entry name" value="Furin-like_Cys-rich_dom"/>
</dbReference>
<dbReference type="InterPro" id="IPR036941">
    <property type="entry name" value="Rcpt_L-dom_sf"/>
</dbReference>
<reference evidence="2 3" key="1">
    <citation type="submission" date="2023-05" db="EMBL/GenBank/DDBJ databases">
        <title>B98-5 Cell Line De Novo Hybrid Assembly: An Optical Mapping Approach.</title>
        <authorList>
            <person name="Kananen K."/>
            <person name="Auerbach J.A."/>
            <person name="Kautto E."/>
            <person name="Blachly J.S."/>
        </authorList>
    </citation>
    <scope>NUCLEOTIDE SEQUENCE [LARGE SCALE GENOMIC DNA]</scope>
    <source>
        <strain evidence="2">B95-8</strain>
        <tissue evidence="2">Cell line</tissue>
    </source>
</reference>
<dbReference type="SMART" id="SM00261">
    <property type="entry name" value="FU"/>
    <property type="match status" value="1"/>
</dbReference>
<gene>
    <name evidence="2" type="primary">IGF1R_5</name>
    <name evidence="2" type="ORF">P7K49_012751</name>
</gene>
<dbReference type="InterPro" id="IPR009030">
    <property type="entry name" value="Growth_fac_rcpt_cys_sf"/>
</dbReference>
<keyword evidence="3" id="KW-1185">Reference proteome</keyword>
<evidence type="ECO:0000313" key="3">
    <source>
        <dbReference type="Proteomes" id="UP001266305"/>
    </source>
</evidence>
<dbReference type="Pfam" id="PF00757">
    <property type="entry name" value="Furin-like"/>
    <property type="match status" value="1"/>
</dbReference>
<dbReference type="InterPro" id="IPR006212">
    <property type="entry name" value="Furin_repeat"/>
</dbReference>
<evidence type="ECO:0000313" key="2">
    <source>
        <dbReference type="EMBL" id="KAK2107586.1"/>
    </source>
</evidence>
<feature type="domain" description="Furin-like cysteine-rich" evidence="1">
    <location>
        <begin position="39"/>
        <end position="148"/>
    </location>
</feature>
<dbReference type="Proteomes" id="UP001266305">
    <property type="component" value="Unassembled WGS sequence"/>
</dbReference>
<evidence type="ECO:0000259" key="1">
    <source>
        <dbReference type="Pfam" id="PF00757"/>
    </source>
</evidence>
<feature type="non-terminal residue" evidence="2">
    <location>
        <position position="151"/>
    </location>
</feature>
<name>A0ABQ9VEJ4_SAGOE</name>
<accession>A0ABQ9VEJ4</accession>
<dbReference type="EMBL" id="JASSZA010000006">
    <property type="protein sequence ID" value="KAK2107586.1"/>
    <property type="molecule type" value="Genomic_DNA"/>
</dbReference>
<dbReference type="Gene3D" id="3.80.20.20">
    <property type="entry name" value="Receptor L-domain"/>
    <property type="match status" value="1"/>
</dbReference>
<dbReference type="CDD" id="cd00064">
    <property type="entry name" value="FU"/>
    <property type="match status" value="1"/>
</dbReference>